<evidence type="ECO:0000313" key="2">
    <source>
        <dbReference type="EMBL" id="SHM62720.1"/>
    </source>
</evidence>
<name>A0A1M7KBT4_9FLAO</name>
<reference evidence="3" key="1">
    <citation type="submission" date="2016-11" db="EMBL/GenBank/DDBJ databases">
        <authorList>
            <person name="Varghese N."/>
            <person name="Submissions S."/>
        </authorList>
    </citation>
    <scope>NUCLEOTIDE SEQUENCE [LARGE SCALE GENOMIC DNA]</scope>
    <source>
        <strain evidence="3">DSM 26899</strain>
    </source>
</reference>
<dbReference type="InterPro" id="IPR016047">
    <property type="entry name" value="M23ase_b-sheet_dom"/>
</dbReference>
<gene>
    <name evidence="2" type="ORF">SAMN05444267_105911</name>
</gene>
<dbReference type="OrthoDB" id="961266at2"/>
<dbReference type="EMBL" id="FRAV01000059">
    <property type="protein sequence ID" value="SHM62720.1"/>
    <property type="molecule type" value="Genomic_DNA"/>
</dbReference>
<dbReference type="STRING" id="1302687.SAMN05444267_105911"/>
<sequence length="137" mass="15433">MTIKVTDKESFYNHRREYSLLHSASGEILQGNSFDKTKDIFLFYAHLEEALLSEGTPVDAGKIIAKSGVSGVKNGTCAPHLHFEIFTTVYAVGMGLNYRCNPGTYVYFKGPNEQSQEELDLQKRTAKTRINNFYGKK</sequence>
<evidence type="ECO:0000313" key="3">
    <source>
        <dbReference type="Proteomes" id="UP000184364"/>
    </source>
</evidence>
<dbReference type="CDD" id="cd12797">
    <property type="entry name" value="M23_peptidase"/>
    <property type="match status" value="1"/>
</dbReference>
<dbReference type="InterPro" id="IPR011055">
    <property type="entry name" value="Dup_hybrid_motif"/>
</dbReference>
<dbReference type="AlphaFoldDB" id="A0A1M7KBT4"/>
<keyword evidence="3" id="KW-1185">Reference proteome</keyword>
<organism evidence="2 3">
    <name type="scientific">Chryseobacterium polytrichastri</name>
    <dbReference type="NCBI Taxonomy" id="1302687"/>
    <lineage>
        <taxon>Bacteria</taxon>
        <taxon>Pseudomonadati</taxon>
        <taxon>Bacteroidota</taxon>
        <taxon>Flavobacteriia</taxon>
        <taxon>Flavobacteriales</taxon>
        <taxon>Weeksellaceae</taxon>
        <taxon>Chryseobacterium group</taxon>
        <taxon>Chryseobacterium</taxon>
    </lineage>
</organism>
<accession>A0A1M7KBT4</accession>
<protein>
    <submittedName>
        <fullName evidence="2">Peptidase family M23</fullName>
    </submittedName>
</protein>
<dbReference type="SUPFAM" id="SSF51261">
    <property type="entry name" value="Duplicated hybrid motif"/>
    <property type="match status" value="1"/>
</dbReference>
<dbReference type="Pfam" id="PF01551">
    <property type="entry name" value="Peptidase_M23"/>
    <property type="match status" value="1"/>
</dbReference>
<evidence type="ECO:0000259" key="1">
    <source>
        <dbReference type="Pfam" id="PF01551"/>
    </source>
</evidence>
<proteinExistence type="predicted"/>
<feature type="domain" description="M23ase beta-sheet core" evidence="1">
    <location>
        <begin position="37"/>
        <end position="87"/>
    </location>
</feature>
<dbReference type="Gene3D" id="2.70.70.10">
    <property type="entry name" value="Glucose Permease (Domain IIA)"/>
    <property type="match status" value="1"/>
</dbReference>
<dbReference type="Proteomes" id="UP000184364">
    <property type="component" value="Unassembled WGS sequence"/>
</dbReference>